<sequence length="192" mass="21107">MNQTKKVPRLYNGALFPTAGDYNIDPVHSFVDFIAQHLVVGQIRGCFRQLTGNIKIADDPALSSLDISIDTVSISTHNETRDEDLRSARFLDVGKFPKMTYKSTGVIPEPRGHLTVEGELTIRNITHPVSIDSVFTGIVDDTWGNTRAGFYGSAKISRRDFGLMTDLMVETGGLLVGKDIVINIATELLLRG</sequence>
<dbReference type="SMART" id="SM00867">
    <property type="entry name" value="YceI"/>
    <property type="match status" value="1"/>
</dbReference>
<dbReference type="Proteomes" id="UP000050360">
    <property type="component" value="Unassembled WGS sequence"/>
</dbReference>
<evidence type="ECO:0000313" key="2">
    <source>
        <dbReference type="EMBL" id="KPQ42415.1"/>
    </source>
</evidence>
<proteinExistence type="predicted"/>
<accession>A0A0P8A743</accession>
<dbReference type="InterPro" id="IPR007372">
    <property type="entry name" value="Lipid/polyisoprenoid-bd_YceI"/>
</dbReference>
<dbReference type="Pfam" id="PF04264">
    <property type="entry name" value="YceI"/>
    <property type="match status" value="1"/>
</dbReference>
<protein>
    <submittedName>
        <fullName evidence="2">Protein YceI</fullName>
    </submittedName>
</protein>
<name>A0A0P8A743_9EURY</name>
<comment type="caution">
    <text evidence="2">The sequence shown here is derived from an EMBL/GenBank/DDBJ whole genome shotgun (WGS) entry which is preliminary data.</text>
</comment>
<reference evidence="2 3" key="1">
    <citation type="submission" date="2015-09" db="EMBL/GenBank/DDBJ databases">
        <title>A metagenomics-based metabolic model of nitrate-dependent anaerobic oxidation of methane by Methanoperedens-like archaea.</title>
        <authorList>
            <person name="Arshad A."/>
            <person name="Speth D.R."/>
            <person name="De Graaf R.M."/>
            <person name="Op Den Camp H.J."/>
            <person name="Jetten M.S."/>
            <person name="Welte C.U."/>
        </authorList>
    </citation>
    <scope>NUCLEOTIDE SEQUENCE [LARGE SCALE GENOMIC DNA]</scope>
</reference>
<gene>
    <name evidence="2" type="primary">yceI</name>
    <name evidence="2" type="ORF">MPEBLZ_03044</name>
</gene>
<dbReference type="InterPro" id="IPR036761">
    <property type="entry name" value="TTHA0802/YceI-like_sf"/>
</dbReference>
<evidence type="ECO:0000313" key="3">
    <source>
        <dbReference type="Proteomes" id="UP000050360"/>
    </source>
</evidence>
<dbReference type="EMBL" id="LKCM01000236">
    <property type="protein sequence ID" value="KPQ42415.1"/>
    <property type="molecule type" value="Genomic_DNA"/>
</dbReference>
<dbReference type="Gene3D" id="2.40.128.110">
    <property type="entry name" value="Lipid/polyisoprenoid-binding, YceI-like"/>
    <property type="match status" value="1"/>
</dbReference>
<dbReference type="SUPFAM" id="SSF101874">
    <property type="entry name" value="YceI-like"/>
    <property type="match status" value="1"/>
</dbReference>
<dbReference type="AlphaFoldDB" id="A0A0P8A743"/>
<dbReference type="PANTHER" id="PTHR34406:SF1">
    <property type="entry name" value="PROTEIN YCEI"/>
    <property type="match status" value="1"/>
</dbReference>
<organism evidence="2 3">
    <name type="scientific">Candidatus Methanoperedens nitratireducens</name>
    <dbReference type="NCBI Taxonomy" id="1392998"/>
    <lineage>
        <taxon>Archaea</taxon>
        <taxon>Methanobacteriati</taxon>
        <taxon>Methanobacteriota</taxon>
        <taxon>Stenosarchaea group</taxon>
        <taxon>Methanomicrobia</taxon>
        <taxon>Methanosarcinales</taxon>
        <taxon>ANME-2 cluster</taxon>
        <taxon>Candidatus Methanoperedentaceae</taxon>
        <taxon>Candidatus Methanoperedens</taxon>
    </lineage>
</organism>
<feature type="domain" description="Lipid/polyisoprenoid-binding YceI-like" evidence="1">
    <location>
        <begin position="21"/>
        <end position="189"/>
    </location>
</feature>
<evidence type="ECO:0000259" key="1">
    <source>
        <dbReference type="SMART" id="SM00867"/>
    </source>
</evidence>
<dbReference type="PANTHER" id="PTHR34406">
    <property type="entry name" value="PROTEIN YCEI"/>
    <property type="match status" value="1"/>
</dbReference>